<protein>
    <submittedName>
        <fullName evidence="2">N-acetyltransferase</fullName>
    </submittedName>
</protein>
<dbReference type="PANTHER" id="PTHR43415:SF5">
    <property type="entry name" value="ACETYLTRANSFERASE"/>
    <property type="match status" value="1"/>
</dbReference>
<dbReference type="Pfam" id="PF00583">
    <property type="entry name" value="Acetyltransf_1"/>
    <property type="match status" value="1"/>
</dbReference>
<accession>A0AAE8W453</accession>
<evidence type="ECO:0000313" key="2">
    <source>
        <dbReference type="EMBL" id="TQE34206.1"/>
    </source>
</evidence>
<dbReference type="EMBL" id="SPAZ01000136">
    <property type="protein sequence ID" value="TQE34206.1"/>
    <property type="molecule type" value="Genomic_DNA"/>
</dbReference>
<proteinExistence type="predicted"/>
<dbReference type="Proteomes" id="UP000318720">
    <property type="component" value="Unassembled WGS sequence"/>
</dbReference>
<dbReference type="InterPro" id="IPR016181">
    <property type="entry name" value="Acyl_CoA_acyltransferase"/>
</dbReference>
<dbReference type="PROSITE" id="PS51186">
    <property type="entry name" value="GNAT"/>
    <property type="match status" value="1"/>
</dbReference>
<dbReference type="GO" id="GO:0016747">
    <property type="term" value="F:acyltransferase activity, transferring groups other than amino-acyl groups"/>
    <property type="evidence" value="ECO:0007669"/>
    <property type="project" value="InterPro"/>
</dbReference>
<feature type="domain" description="N-acetyltransferase" evidence="1">
    <location>
        <begin position="2"/>
        <end position="166"/>
    </location>
</feature>
<comment type="caution">
    <text evidence="2">The sequence shown here is derived from an EMBL/GenBank/DDBJ whole genome shotgun (WGS) entry which is preliminary data.</text>
</comment>
<organism evidence="2 3">
    <name type="scientific">Streptomyces ipomoeae</name>
    <dbReference type="NCBI Taxonomy" id="103232"/>
    <lineage>
        <taxon>Bacteria</taxon>
        <taxon>Bacillati</taxon>
        <taxon>Actinomycetota</taxon>
        <taxon>Actinomycetes</taxon>
        <taxon>Kitasatosporales</taxon>
        <taxon>Streptomycetaceae</taxon>
        <taxon>Streptomyces</taxon>
    </lineage>
</organism>
<reference evidence="2 3" key="1">
    <citation type="submission" date="2019-03" db="EMBL/GenBank/DDBJ databases">
        <title>Comparative genomic analyses of the sweetpotato soil rot pathogen, Streptomyces ipomoeae.</title>
        <authorList>
            <person name="Ruschel Soares N."/>
            <person name="Badger J.H."/>
            <person name="Huguet-Tapia J.C."/>
            <person name="Clark C.A."/>
            <person name="Pettis G.S."/>
        </authorList>
    </citation>
    <scope>NUCLEOTIDE SEQUENCE [LARGE SCALE GENOMIC DNA]</scope>
    <source>
        <strain evidence="2 3">88-35</strain>
    </source>
</reference>
<dbReference type="SUPFAM" id="SSF55729">
    <property type="entry name" value="Acyl-CoA N-acyltransferases (Nat)"/>
    <property type="match status" value="1"/>
</dbReference>
<dbReference type="PANTHER" id="PTHR43415">
    <property type="entry name" value="SPERMIDINE N(1)-ACETYLTRANSFERASE"/>
    <property type="match status" value="1"/>
</dbReference>
<sequence length="175" mass="18923">MVELRDFTLADGRLLAAWIKGPVELWTWSGINFSWPLDERQLAEYVAESATPLRQSWMAIDPTSDQVVGHASVRLDPEGASGRIGRVLVAPEARGKGVGAAMLARVLAAAFGELGLERVELGVWTDNSSAIRLYEGLGFVCDRVFRDVEQFAGKSWSAMQMSLPRSAWGAGAASG</sequence>
<dbReference type="InterPro" id="IPR000182">
    <property type="entry name" value="GNAT_dom"/>
</dbReference>
<name>A0AAE8W453_9ACTN</name>
<dbReference type="AlphaFoldDB" id="A0AAE8W453"/>
<dbReference type="Gene3D" id="3.40.630.30">
    <property type="match status" value="1"/>
</dbReference>
<dbReference type="RefSeq" id="WP_141582545.1">
    <property type="nucleotide sequence ID" value="NZ_SPAZ01000136.1"/>
</dbReference>
<gene>
    <name evidence="2" type="ORF">Sipo8835_15775</name>
</gene>
<dbReference type="CDD" id="cd04301">
    <property type="entry name" value="NAT_SF"/>
    <property type="match status" value="1"/>
</dbReference>
<evidence type="ECO:0000313" key="3">
    <source>
        <dbReference type="Proteomes" id="UP000318720"/>
    </source>
</evidence>
<evidence type="ECO:0000259" key="1">
    <source>
        <dbReference type="PROSITE" id="PS51186"/>
    </source>
</evidence>